<protein>
    <recommendedName>
        <fullName evidence="2">THAP4-like heme-binding domain-containing protein</fullName>
    </recommendedName>
</protein>
<dbReference type="Gene3D" id="2.40.128.20">
    <property type="match status" value="1"/>
</dbReference>
<dbReference type="EMBL" id="JBGFUD010000232">
    <property type="protein sequence ID" value="MFH4974048.1"/>
    <property type="molecule type" value="Genomic_DNA"/>
</dbReference>
<dbReference type="AlphaFoldDB" id="A0ABD6E2P5"/>
<keyword evidence="1" id="KW-0732">Signal</keyword>
<evidence type="ECO:0000259" key="2">
    <source>
        <dbReference type="Pfam" id="PF08768"/>
    </source>
</evidence>
<reference evidence="3 4" key="1">
    <citation type="submission" date="2024-08" db="EMBL/GenBank/DDBJ databases">
        <title>Gnathostoma spinigerum genome.</title>
        <authorList>
            <person name="Gonzalez-Bertolin B."/>
            <person name="Monzon S."/>
            <person name="Zaballos A."/>
            <person name="Jimenez P."/>
            <person name="Dekumyoy P."/>
            <person name="Varona S."/>
            <person name="Cuesta I."/>
            <person name="Sumanam S."/>
            <person name="Adisakwattana P."/>
            <person name="Gasser R.B."/>
            <person name="Hernandez-Gonzalez A."/>
            <person name="Young N.D."/>
            <person name="Perteguer M.J."/>
        </authorList>
    </citation>
    <scope>NUCLEOTIDE SEQUENCE [LARGE SCALE GENOMIC DNA]</scope>
    <source>
        <strain evidence="3">AL3</strain>
        <tissue evidence="3">Liver</tissue>
    </source>
</reference>
<keyword evidence="4" id="KW-1185">Reference proteome</keyword>
<accession>A0ABD6E2P5</accession>
<feature type="domain" description="THAP4-like heme-binding" evidence="2">
    <location>
        <begin position="31"/>
        <end position="190"/>
    </location>
</feature>
<name>A0ABD6E2P5_9BILA</name>
<feature type="chain" id="PRO_5044772150" description="THAP4-like heme-binding domain-containing protein" evidence="1">
    <location>
        <begin position="17"/>
        <end position="194"/>
    </location>
</feature>
<evidence type="ECO:0000313" key="3">
    <source>
        <dbReference type="EMBL" id="MFH4974048.1"/>
    </source>
</evidence>
<dbReference type="InterPro" id="IPR014878">
    <property type="entry name" value="THAP4-like_heme-bd"/>
</dbReference>
<gene>
    <name evidence="3" type="ORF">AB6A40_000757</name>
</gene>
<dbReference type="SUPFAM" id="SSF50814">
    <property type="entry name" value="Lipocalins"/>
    <property type="match status" value="1"/>
</dbReference>
<proteinExistence type="predicted"/>
<evidence type="ECO:0000313" key="4">
    <source>
        <dbReference type="Proteomes" id="UP001608902"/>
    </source>
</evidence>
<organism evidence="3 4">
    <name type="scientific">Gnathostoma spinigerum</name>
    <dbReference type="NCBI Taxonomy" id="75299"/>
    <lineage>
        <taxon>Eukaryota</taxon>
        <taxon>Metazoa</taxon>
        <taxon>Ecdysozoa</taxon>
        <taxon>Nematoda</taxon>
        <taxon>Chromadorea</taxon>
        <taxon>Rhabditida</taxon>
        <taxon>Spirurina</taxon>
        <taxon>Gnathostomatomorpha</taxon>
        <taxon>Gnathostomatoidea</taxon>
        <taxon>Gnathostomatidae</taxon>
        <taxon>Gnathostoma</taxon>
    </lineage>
</organism>
<feature type="signal peptide" evidence="1">
    <location>
        <begin position="1"/>
        <end position="16"/>
    </location>
</feature>
<sequence>MMKNVFLIFFIHIAAANIEDRYNLMKMPYDLKPIRGFIGLWELESKGGQMLDIHPPDLIDIAINPLTEFGARSANLTYTYFDENKKVWRSDYGFMPVKNASKADPRVHIAHLTTSSEGFSQMEQGQLKDDTMYFHLKQFLRRSFLVGRDSNNLKISEFERMIKLIDFRHMMMKVRAQTASMTEAYTAYYRKISQ</sequence>
<evidence type="ECO:0000256" key="1">
    <source>
        <dbReference type="SAM" id="SignalP"/>
    </source>
</evidence>
<dbReference type="InterPro" id="IPR012674">
    <property type="entry name" value="Calycin"/>
</dbReference>
<comment type="caution">
    <text evidence="3">The sequence shown here is derived from an EMBL/GenBank/DDBJ whole genome shotgun (WGS) entry which is preliminary data.</text>
</comment>
<dbReference type="Proteomes" id="UP001608902">
    <property type="component" value="Unassembled WGS sequence"/>
</dbReference>
<dbReference type="Pfam" id="PF08768">
    <property type="entry name" value="THAP4_heme-bd"/>
    <property type="match status" value="1"/>
</dbReference>